<dbReference type="AlphaFoldDB" id="A0A6C0AZY9"/>
<accession>A0A6C0AZY9</accession>
<keyword evidence="2" id="KW-0472">Membrane</keyword>
<sequence>MQNHNQHNLSTDTLSQGIKFNAYQKKIIQGVAKKNKKIKEGFETKNSSANSNIQVTKNLMNQTNSIQNAAQELQQMQNEFSSLLERYQTAKTQLLTTTRTFVGKTNMKQKKNNTSNNADIYINKNVYVNTVVDKPDSQYIGAYNDNSETPAMTKINDQYTFSQCQQEAVNSGNLYFGLENSDSSGNSARCSVSNDLSDVTKYGKNMPKCSMGSDKKMYGSNLVNALYSTTGPSFLGCYNDNSSNRAMIVNGPELSTFSPVYAAGPFNMGPWNVSSSFPDPNAQWIWYTADFQTNAPNNTGSPMTLINIFNYTGTGYMNAKLYGICDNSATIYLNGQSIGTITNGWSEGGIQLPITIAPGANYISASVENQGGPAGFLMTIIDTNNTILFDTNFLWKYTSIHASQLIPDAQNFTVASCQQYAVTNGYQYFGLQNGAAGTSQCFVSNDLSKSTQYGSADSIMKGSDGSVYGKNDVNAVYKIMTPGYPANLGKAGYINEDSTVSEYPKGMISNGSILGANNSCPKELQSINSIVWEGLKKSDKFMSASSTCGLANAVQADQATVQELGKQLEDMCNKIIERIHYLEGLDSSIIQQTGINKKALDEMLTKYQSYNKQFIEYKTSEQQNISGILTDSNILVTQENYSYILWCVLAITGVIIAFTLIKKVTTKNE</sequence>
<feature type="coiled-coil region" evidence="1">
    <location>
        <begin position="59"/>
        <end position="93"/>
    </location>
</feature>
<feature type="transmembrane region" description="Helical" evidence="2">
    <location>
        <begin position="643"/>
        <end position="661"/>
    </location>
</feature>
<proteinExistence type="predicted"/>
<evidence type="ECO:0000256" key="1">
    <source>
        <dbReference type="SAM" id="Coils"/>
    </source>
</evidence>
<protein>
    <submittedName>
        <fullName evidence="3">Uncharacterized protein</fullName>
    </submittedName>
</protein>
<evidence type="ECO:0000313" key="3">
    <source>
        <dbReference type="EMBL" id="QHS85366.1"/>
    </source>
</evidence>
<organism evidence="3">
    <name type="scientific">viral metagenome</name>
    <dbReference type="NCBI Taxonomy" id="1070528"/>
    <lineage>
        <taxon>unclassified sequences</taxon>
        <taxon>metagenomes</taxon>
        <taxon>organismal metagenomes</taxon>
    </lineage>
</organism>
<keyword evidence="2" id="KW-1133">Transmembrane helix</keyword>
<keyword evidence="2" id="KW-0812">Transmembrane</keyword>
<reference evidence="3" key="1">
    <citation type="journal article" date="2020" name="Nature">
        <title>Giant virus diversity and host interactions through global metagenomics.</title>
        <authorList>
            <person name="Schulz F."/>
            <person name="Roux S."/>
            <person name="Paez-Espino D."/>
            <person name="Jungbluth S."/>
            <person name="Walsh D.A."/>
            <person name="Denef V.J."/>
            <person name="McMahon K.D."/>
            <person name="Konstantinidis K.T."/>
            <person name="Eloe-Fadrosh E.A."/>
            <person name="Kyrpides N.C."/>
            <person name="Woyke T."/>
        </authorList>
    </citation>
    <scope>NUCLEOTIDE SEQUENCE</scope>
    <source>
        <strain evidence="3">GVMAG-M-3300009182-78</strain>
    </source>
</reference>
<keyword evidence="1" id="KW-0175">Coiled coil</keyword>
<dbReference type="Gene3D" id="2.60.120.260">
    <property type="entry name" value="Galactose-binding domain-like"/>
    <property type="match status" value="1"/>
</dbReference>
<name>A0A6C0AZY9_9ZZZZ</name>
<dbReference type="EMBL" id="MN739043">
    <property type="protein sequence ID" value="QHS85366.1"/>
    <property type="molecule type" value="Genomic_DNA"/>
</dbReference>
<evidence type="ECO:0000256" key="2">
    <source>
        <dbReference type="SAM" id="Phobius"/>
    </source>
</evidence>